<evidence type="ECO:0000259" key="1">
    <source>
        <dbReference type="PROSITE" id="PS50181"/>
    </source>
</evidence>
<reference evidence="2 3" key="1">
    <citation type="journal article" date="2018" name="Science">
        <title>The opium poppy genome and morphinan production.</title>
        <authorList>
            <person name="Guo L."/>
            <person name="Winzer T."/>
            <person name="Yang X."/>
            <person name="Li Y."/>
            <person name="Ning Z."/>
            <person name="He Z."/>
            <person name="Teodor R."/>
            <person name="Lu Y."/>
            <person name="Bowser T.A."/>
            <person name="Graham I.A."/>
            <person name="Ye K."/>
        </authorList>
    </citation>
    <scope>NUCLEOTIDE SEQUENCE [LARGE SCALE GENOMIC DNA]</scope>
    <source>
        <strain evidence="3">cv. HN1</strain>
        <tissue evidence="2">Leaves</tissue>
    </source>
</reference>
<dbReference type="AlphaFoldDB" id="A0A4Y7JDV7"/>
<dbReference type="InterPro" id="IPR036047">
    <property type="entry name" value="F-box-like_dom_sf"/>
</dbReference>
<accession>A0A4Y7JDV7</accession>
<protein>
    <recommendedName>
        <fullName evidence="1">F-box domain-containing protein</fullName>
    </recommendedName>
</protein>
<proteinExistence type="predicted"/>
<dbReference type="InterPro" id="IPR001810">
    <property type="entry name" value="F-box_dom"/>
</dbReference>
<dbReference type="OrthoDB" id="1845982at2759"/>
<dbReference type="Pfam" id="PF12937">
    <property type="entry name" value="F-box-like"/>
    <property type="match status" value="1"/>
</dbReference>
<dbReference type="PANTHER" id="PTHR35546">
    <property type="entry name" value="F-BOX PROTEIN INTERACTION DOMAIN PROTEIN-RELATED"/>
    <property type="match status" value="1"/>
</dbReference>
<dbReference type="EMBL" id="CM010718">
    <property type="protein sequence ID" value="RZC58232.1"/>
    <property type="molecule type" value="Genomic_DNA"/>
</dbReference>
<keyword evidence="3" id="KW-1185">Reference proteome</keyword>
<dbReference type="Proteomes" id="UP000316621">
    <property type="component" value="Chromosome 4"/>
</dbReference>
<dbReference type="OMA" id="EKWLELW"/>
<name>A0A4Y7JDV7_PAPSO</name>
<dbReference type="Gramene" id="RZC58232">
    <property type="protein sequence ID" value="RZC58232"/>
    <property type="gene ID" value="C5167_005535"/>
</dbReference>
<dbReference type="SUPFAM" id="SSF81383">
    <property type="entry name" value="F-box domain"/>
    <property type="match status" value="1"/>
</dbReference>
<organism evidence="2 3">
    <name type="scientific">Papaver somniferum</name>
    <name type="common">Opium poppy</name>
    <dbReference type="NCBI Taxonomy" id="3469"/>
    <lineage>
        <taxon>Eukaryota</taxon>
        <taxon>Viridiplantae</taxon>
        <taxon>Streptophyta</taxon>
        <taxon>Embryophyta</taxon>
        <taxon>Tracheophyta</taxon>
        <taxon>Spermatophyta</taxon>
        <taxon>Magnoliopsida</taxon>
        <taxon>Ranunculales</taxon>
        <taxon>Papaveraceae</taxon>
        <taxon>Papaveroideae</taxon>
        <taxon>Papaver</taxon>
    </lineage>
</organism>
<dbReference type="PROSITE" id="PS50181">
    <property type="entry name" value="FBOX"/>
    <property type="match status" value="1"/>
</dbReference>
<evidence type="ECO:0000313" key="3">
    <source>
        <dbReference type="Proteomes" id="UP000316621"/>
    </source>
</evidence>
<feature type="domain" description="F-box" evidence="1">
    <location>
        <begin position="54"/>
        <end position="100"/>
    </location>
</feature>
<dbReference type="Gene3D" id="1.20.1280.50">
    <property type="match status" value="1"/>
</dbReference>
<evidence type="ECO:0000313" key="2">
    <source>
        <dbReference type="EMBL" id="RZC58232.1"/>
    </source>
</evidence>
<dbReference type="PANTHER" id="PTHR35546:SF16">
    <property type="entry name" value="F-BOX ASSOCIATED UBIQUITINATION EFFECTOR FAMILY PROTEIN-RELATED"/>
    <property type="match status" value="1"/>
</dbReference>
<sequence>MESSSSCWNTFFKECFPRGKKQIMNKKRKTQGTGEEQENPEKRLICRSTATTTTTSIAELPPEVIYEILTRISVAPLLSHCRLVCKEWERLTYDSEFKLIHSQRTPTISGYLIQISNPREEHFNFVSLVNQSPALPSPTLDFLPGHVEILSSSSPHGLLSCISYSKQAGTSYYICKPSTGEYRKIPSPKTNQYRTLKTAINVKKSSSPMHYNIIRFSTSPGYLVYHCEIFDSESWEWIMLDNIIVGSDDDQFKPSSFLGSATDPGLLIHGAIHSLSYDGHITALDTNIYGGSWRTISQPNEKLEDAGGWGVEKKLVECEGEVGLLYLELFEKWLELWVLQDYSSTDETKWCKTYRVDLGLTNLGLLGSGKILLDLYTKHIILMKTENDIIWYDCKTGTKTVALQLQPGFSVLQVHQICSDLLDCFL</sequence>
<dbReference type="InterPro" id="IPR055290">
    <property type="entry name" value="At3g26010-like"/>
</dbReference>
<gene>
    <name evidence="2" type="ORF">C5167_005535</name>
</gene>